<reference evidence="1 2" key="1">
    <citation type="submission" date="2021-05" db="EMBL/GenBank/DDBJ databases">
        <title>Kineosporia and Streptomyces sp. nov. two new marine actinobacteria isolated from Coral.</title>
        <authorList>
            <person name="Buangrab K."/>
            <person name="Sutthacheep M."/>
            <person name="Yeemin T."/>
            <person name="Harunari E."/>
            <person name="Igarashi Y."/>
            <person name="Kanchanasin P."/>
            <person name="Tanasupawat S."/>
            <person name="Phongsopitanun W."/>
        </authorList>
    </citation>
    <scope>NUCLEOTIDE SEQUENCE [LARGE SCALE GENOMIC DNA]</scope>
    <source>
        <strain evidence="1 2">J2-2</strain>
    </source>
</reference>
<dbReference type="Proteomes" id="UP001197247">
    <property type="component" value="Unassembled WGS sequence"/>
</dbReference>
<dbReference type="Pfam" id="PF04229">
    <property type="entry name" value="GrpB"/>
    <property type="match status" value="1"/>
</dbReference>
<dbReference type="InterPro" id="IPR043519">
    <property type="entry name" value="NT_sf"/>
</dbReference>
<comment type="caution">
    <text evidence="1">The sequence shown here is derived from an EMBL/GenBank/DDBJ whole genome shotgun (WGS) entry which is preliminary data.</text>
</comment>
<evidence type="ECO:0000313" key="2">
    <source>
        <dbReference type="Proteomes" id="UP001197247"/>
    </source>
</evidence>
<protein>
    <submittedName>
        <fullName evidence="1">GrpB family protein</fullName>
    </submittedName>
</protein>
<dbReference type="EMBL" id="JAHBAY010000003">
    <property type="protein sequence ID" value="MBT0769013.1"/>
    <property type="molecule type" value="Genomic_DNA"/>
</dbReference>
<accession>A0ABS5TDV0</accession>
<organism evidence="1 2">
    <name type="scientific">Kineosporia corallincola</name>
    <dbReference type="NCBI Taxonomy" id="2835133"/>
    <lineage>
        <taxon>Bacteria</taxon>
        <taxon>Bacillati</taxon>
        <taxon>Actinomycetota</taxon>
        <taxon>Actinomycetes</taxon>
        <taxon>Kineosporiales</taxon>
        <taxon>Kineosporiaceae</taxon>
        <taxon>Kineosporia</taxon>
    </lineage>
</organism>
<proteinExistence type="predicted"/>
<gene>
    <name evidence="1" type="ORF">KIH74_08750</name>
</gene>
<sequence>MTFGLIGGPEKRDIILVGYSDSWPSRFRQERDRIVAALGEKAVRVDHVGSTSIPGLTAKPIIDIDLSVSDADDEADYLPQLLAAGYELRVREPDHRLVRTPDGSVHVHICSTGSEWERRHLLFRDWLRRDVSDRDAYAALKVQLAQHDWPDTNAYSDAKGGLIAVITDRAESWAAATGWTVWRS</sequence>
<keyword evidence="2" id="KW-1185">Reference proteome</keyword>
<dbReference type="PANTHER" id="PTHR34822">
    <property type="entry name" value="GRPB DOMAIN PROTEIN (AFU_ORTHOLOGUE AFUA_1G01530)"/>
    <property type="match status" value="1"/>
</dbReference>
<dbReference type="InterPro" id="IPR007344">
    <property type="entry name" value="GrpB/CoaE"/>
</dbReference>
<dbReference type="RefSeq" id="WP_214155306.1">
    <property type="nucleotide sequence ID" value="NZ_JAHBAY010000003.1"/>
</dbReference>
<name>A0ABS5TDV0_9ACTN</name>
<dbReference type="Gene3D" id="3.30.460.10">
    <property type="entry name" value="Beta Polymerase, domain 2"/>
    <property type="match status" value="1"/>
</dbReference>
<dbReference type="PANTHER" id="PTHR34822:SF1">
    <property type="entry name" value="GRPB FAMILY PROTEIN"/>
    <property type="match status" value="1"/>
</dbReference>
<evidence type="ECO:0000313" key="1">
    <source>
        <dbReference type="EMBL" id="MBT0769013.1"/>
    </source>
</evidence>
<dbReference type="SUPFAM" id="SSF81301">
    <property type="entry name" value="Nucleotidyltransferase"/>
    <property type="match status" value="1"/>
</dbReference>